<evidence type="ECO:0000313" key="2">
    <source>
        <dbReference type="Proteomes" id="UP001054945"/>
    </source>
</evidence>
<proteinExistence type="predicted"/>
<organism evidence="1 2">
    <name type="scientific">Caerostris extrusa</name>
    <name type="common">Bark spider</name>
    <name type="synonym">Caerostris bankana</name>
    <dbReference type="NCBI Taxonomy" id="172846"/>
    <lineage>
        <taxon>Eukaryota</taxon>
        <taxon>Metazoa</taxon>
        <taxon>Ecdysozoa</taxon>
        <taxon>Arthropoda</taxon>
        <taxon>Chelicerata</taxon>
        <taxon>Arachnida</taxon>
        <taxon>Araneae</taxon>
        <taxon>Araneomorphae</taxon>
        <taxon>Entelegynae</taxon>
        <taxon>Araneoidea</taxon>
        <taxon>Araneidae</taxon>
        <taxon>Caerostris</taxon>
    </lineage>
</organism>
<comment type="caution">
    <text evidence="1">The sequence shown here is derived from an EMBL/GenBank/DDBJ whole genome shotgun (WGS) entry which is preliminary data.</text>
</comment>
<sequence>MSRTHTILQFGRELRTVYEVVQNFKVVLENDNFVSKKICDISNDTLRWSVFWIPSKTHQSMISPISTNHQTQYGCTTLLQTLFRDNEISPVLPLRKRGHQSILQGHVQIKKTLVCFGKCFKDYFRCPGI</sequence>
<name>A0AAV4P6B1_CAEEX</name>
<protein>
    <recommendedName>
        <fullName evidence="3">FHA domain-containing protein</fullName>
    </recommendedName>
</protein>
<dbReference type="AlphaFoldDB" id="A0AAV4P6B1"/>
<dbReference type="Proteomes" id="UP001054945">
    <property type="component" value="Unassembled WGS sequence"/>
</dbReference>
<evidence type="ECO:0008006" key="3">
    <source>
        <dbReference type="Google" id="ProtNLM"/>
    </source>
</evidence>
<evidence type="ECO:0000313" key="1">
    <source>
        <dbReference type="EMBL" id="GIX92033.1"/>
    </source>
</evidence>
<reference evidence="1 2" key="1">
    <citation type="submission" date="2021-06" db="EMBL/GenBank/DDBJ databases">
        <title>Caerostris extrusa draft genome.</title>
        <authorList>
            <person name="Kono N."/>
            <person name="Arakawa K."/>
        </authorList>
    </citation>
    <scope>NUCLEOTIDE SEQUENCE [LARGE SCALE GENOMIC DNA]</scope>
</reference>
<dbReference type="EMBL" id="BPLR01021647">
    <property type="protein sequence ID" value="GIX92033.1"/>
    <property type="molecule type" value="Genomic_DNA"/>
</dbReference>
<accession>A0AAV4P6B1</accession>
<keyword evidence="2" id="KW-1185">Reference proteome</keyword>
<gene>
    <name evidence="1" type="ORF">CEXT_189081</name>
</gene>